<dbReference type="AlphaFoldDB" id="A0A7R9BI92"/>
<evidence type="ECO:0000256" key="3">
    <source>
        <dbReference type="ARBA" id="ARBA00022827"/>
    </source>
</evidence>
<feature type="transmembrane region" description="Helical" evidence="6">
    <location>
        <begin position="210"/>
        <end position="230"/>
    </location>
</feature>
<protein>
    <recommendedName>
        <fullName evidence="5">Flavin-containing monooxygenase</fullName>
        <ecNumber evidence="5">1.-.-.-</ecNumber>
    </recommendedName>
</protein>
<keyword evidence="6" id="KW-1133">Transmembrane helix</keyword>
<dbReference type="GO" id="GO:0050661">
    <property type="term" value="F:NADP binding"/>
    <property type="evidence" value="ECO:0007669"/>
    <property type="project" value="InterPro"/>
</dbReference>
<dbReference type="OrthoDB" id="66881at2759"/>
<evidence type="ECO:0000313" key="8">
    <source>
        <dbReference type="Proteomes" id="UP000678499"/>
    </source>
</evidence>
<keyword evidence="4 5" id="KW-0560">Oxidoreductase</keyword>
<dbReference type="Proteomes" id="UP000678499">
    <property type="component" value="Unassembled WGS sequence"/>
</dbReference>
<dbReference type="EC" id="1.-.-.-" evidence="5"/>
<dbReference type="GO" id="GO:0004499">
    <property type="term" value="F:N,N-dimethylaniline monooxygenase activity"/>
    <property type="evidence" value="ECO:0007669"/>
    <property type="project" value="InterPro"/>
</dbReference>
<evidence type="ECO:0000256" key="2">
    <source>
        <dbReference type="ARBA" id="ARBA00022630"/>
    </source>
</evidence>
<gene>
    <name evidence="7" type="ORF">NMOB1V02_LOCUS2790</name>
</gene>
<dbReference type="InterPro" id="IPR050346">
    <property type="entry name" value="FMO-like"/>
</dbReference>
<organism evidence="7">
    <name type="scientific">Notodromas monacha</name>
    <dbReference type="NCBI Taxonomy" id="399045"/>
    <lineage>
        <taxon>Eukaryota</taxon>
        <taxon>Metazoa</taxon>
        <taxon>Ecdysozoa</taxon>
        <taxon>Arthropoda</taxon>
        <taxon>Crustacea</taxon>
        <taxon>Oligostraca</taxon>
        <taxon>Ostracoda</taxon>
        <taxon>Podocopa</taxon>
        <taxon>Podocopida</taxon>
        <taxon>Cypridocopina</taxon>
        <taxon>Cypridoidea</taxon>
        <taxon>Cyprididae</taxon>
        <taxon>Notodromas</taxon>
    </lineage>
</organism>
<dbReference type="InterPro" id="IPR020946">
    <property type="entry name" value="Flavin_mOase-like"/>
</dbReference>
<dbReference type="GO" id="GO:0050660">
    <property type="term" value="F:flavin adenine dinucleotide binding"/>
    <property type="evidence" value="ECO:0007669"/>
    <property type="project" value="InterPro"/>
</dbReference>
<dbReference type="Gene3D" id="3.50.50.60">
    <property type="entry name" value="FAD/NAD(P)-binding domain"/>
    <property type="match status" value="1"/>
</dbReference>
<comment type="cofactor">
    <cofactor evidence="5">
        <name>FAD</name>
        <dbReference type="ChEBI" id="CHEBI:57692"/>
    </cofactor>
</comment>
<keyword evidence="8" id="KW-1185">Reference proteome</keyword>
<keyword evidence="2 5" id="KW-0285">Flavoprotein</keyword>
<evidence type="ECO:0000256" key="6">
    <source>
        <dbReference type="SAM" id="Phobius"/>
    </source>
</evidence>
<keyword evidence="5" id="KW-0503">Monooxygenase</keyword>
<name>A0A7R9BI92_9CRUS</name>
<dbReference type="Pfam" id="PF00743">
    <property type="entry name" value="FMO-like"/>
    <property type="match status" value="2"/>
</dbReference>
<dbReference type="EMBL" id="OA882374">
    <property type="protein sequence ID" value="CAD7274980.1"/>
    <property type="molecule type" value="Genomic_DNA"/>
</dbReference>
<dbReference type="PANTHER" id="PTHR23023">
    <property type="entry name" value="DIMETHYLANILINE MONOOXYGENASE"/>
    <property type="match status" value="1"/>
</dbReference>
<keyword evidence="3 5" id="KW-0274">FAD</keyword>
<keyword evidence="6" id="KW-0472">Membrane</keyword>
<accession>A0A7R9BI92</accession>
<keyword evidence="6" id="KW-0812">Transmembrane</keyword>
<dbReference type="InterPro" id="IPR036188">
    <property type="entry name" value="FAD/NAD-bd_sf"/>
</dbReference>
<dbReference type="SUPFAM" id="SSF51905">
    <property type="entry name" value="FAD/NAD(P)-binding domain"/>
    <property type="match status" value="2"/>
</dbReference>
<proteinExistence type="inferred from homology"/>
<evidence type="ECO:0000256" key="1">
    <source>
        <dbReference type="ARBA" id="ARBA00009183"/>
    </source>
</evidence>
<comment type="similarity">
    <text evidence="1 5">Belongs to the FMO family.</text>
</comment>
<reference evidence="7" key="1">
    <citation type="submission" date="2020-11" db="EMBL/GenBank/DDBJ databases">
        <authorList>
            <person name="Tran Van P."/>
        </authorList>
    </citation>
    <scope>NUCLEOTIDE SEQUENCE</scope>
</reference>
<evidence type="ECO:0000256" key="4">
    <source>
        <dbReference type="ARBA" id="ARBA00023002"/>
    </source>
</evidence>
<evidence type="ECO:0000256" key="5">
    <source>
        <dbReference type="RuleBase" id="RU361177"/>
    </source>
</evidence>
<dbReference type="EMBL" id="CAJPEX010000337">
    <property type="protein sequence ID" value="CAG0915132.1"/>
    <property type="molecule type" value="Genomic_DNA"/>
</dbReference>
<sequence>MKSLGNMLPIPTCLILIQGQTCLKKLWGFLDFHLLRKKLPLSSTKMFLRIWWIMQSNPTCYVTSRHYFCPIYPAIPGYDTFKGLKMHCHDFRDPKSLKDIASLALVGAGPSGQDLAVELSKHVEKIYLVVKTGSKTKMGALPQNVVRMFDPKEFTQEGILLTSGDTVKVDAVMLCTGYHYAFPFLSPECGITVERQRISPLYKHCVHVRYPTMFFIGVVSTVLPFVLFHFQMEFCTRLLSTKGETKLPSIEEMNQDSEQELSRRLAMGWPEHYYHRMAELQWDYMDDLASLAGVESFSPVLKKLYQHVGGWRMIDLTSYKNRKYRLLNKEEFVDITGDGRVPNPGLIPPNDFRS</sequence>
<evidence type="ECO:0000313" key="7">
    <source>
        <dbReference type="EMBL" id="CAD7274980.1"/>
    </source>
</evidence>